<evidence type="ECO:0000256" key="1">
    <source>
        <dbReference type="SAM" id="MobiDB-lite"/>
    </source>
</evidence>
<keyword evidence="3" id="KW-1185">Reference proteome</keyword>
<organism evidence="2 3">
    <name type="scientific">Coprinopsis cinerea (strain Okayama-7 / 130 / ATCC MYA-4618 / FGSC 9003)</name>
    <name type="common">Inky cap fungus</name>
    <name type="synonym">Hormographiella aspergillata</name>
    <dbReference type="NCBI Taxonomy" id="240176"/>
    <lineage>
        <taxon>Eukaryota</taxon>
        <taxon>Fungi</taxon>
        <taxon>Dikarya</taxon>
        <taxon>Basidiomycota</taxon>
        <taxon>Agaricomycotina</taxon>
        <taxon>Agaricomycetes</taxon>
        <taxon>Agaricomycetidae</taxon>
        <taxon>Agaricales</taxon>
        <taxon>Agaricineae</taxon>
        <taxon>Psathyrellaceae</taxon>
        <taxon>Coprinopsis</taxon>
    </lineage>
</organism>
<dbReference type="Proteomes" id="UP000001861">
    <property type="component" value="Unassembled WGS sequence"/>
</dbReference>
<dbReference type="AlphaFoldDB" id="A8NPD9"/>
<dbReference type="EMBL" id="AACS02000012">
    <property type="protein sequence ID" value="EAU86520.2"/>
    <property type="molecule type" value="Genomic_DNA"/>
</dbReference>
<reference evidence="2 3" key="1">
    <citation type="journal article" date="2010" name="Proc. Natl. Acad. Sci. U.S.A.">
        <title>Insights into evolution of multicellular fungi from the assembled chromosomes of the mushroom Coprinopsis cinerea (Coprinus cinereus).</title>
        <authorList>
            <person name="Stajich J.E."/>
            <person name="Wilke S.K."/>
            <person name="Ahren D."/>
            <person name="Au C.H."/>
            <person name="Birren B.W."/>
            <person name="Borodovsky M."/>
            <person name="Burns C."/>
            <person name="Canback B."/>
            <person name="Casselton L.A."/>
            <person name="Cheng C.K."/>
            <person name="Deng J."/>
            <person name="Dietrich F.S."/>
            <person name="Fargo D.C."/>
            <person name="Farman M.L."/>
            <person name="Gathman A.C."/>
            <person name="Goldberg J."/>
            <person name="Guigo R."/>
            <person name="Hoegger P.J."/>
            <person name="Hooker J.B."/>
            <person name="Huggins A."/>
            <person name="James T.Y."/>
            <person name="Kamada T."/>
            <person name="Kilaru S."/>
            <person name="Kodira C."/>
            <person name="Kues U."/>
            <person name="Kupfer D."/>
            <person name="Kwan H.S."/>
            <person name="Lomsadze A."/>
            <person name="Li W."/>
            <person name="Lilly W.W."/>
            <person name="Ma L.J."/>
            <person name="Mackey A.J."/>
            <person name="Manning G."/>
            <person name="Martin F."/>
            <person name="Muraguchi H."/>
            <person name="Natvig D.O."/>
            <person name="Palmerini H."/>
            <person name="Ramesh M.A."/>
            <person name="Rehmeyer C.J."/>
            <person name="Roe B.A."/>
            <person name="Shenoy N."/>
            <person name="Stanke M."/>
            <person name="Ter-Hovhannisyan V."/>
            <person name="Tunlid A."/>
            <person name="Velagapudi R."/>
            <person name="Vision T.J."/>
            <person name="Zeng Q."/>
            <person name="Zolan M.E."/>
            <person name="Pukkila P.J."/>
        </authorList>
    </citation>
    <scope>NUCLEOTIDE SEQUENCE [LARGE SCALE GENOMIC DNA]</scope>
    <source>
        <strain evidence="3">Okayama-7 / 130 / ATCC MYA-4618 / FGSC 9003</strain>
    </source>
</reference>
<name>A8NPD9_COPC7</name>
<evidence type="ECO:0000313" key="3">
    <source>
        <dbReference type="Proteomes" id="UP000001861"/>
    </source>
</evidence>
<dbReference type="RefSeq" id="XP_001835315.2">
    <property type="nucleotide sequence ID" value="XM_001835263.2"/>
</dbReference>
<dbReference type="VEuPathDB" id="FungiDB:CC1G_10242"/>
<evidence type="ECO:0000313" key="2">
    <source>
        <dbReference type="EMBL" id="EAU86520.2"/>
    </source>
</evidence>
<sequence length="257" mass="27433">MAALRYFNTSGEPLLTPYAYFAVGQKLPEKLQDNGLMSGQMVPSDYALVGDIKDIIPLGHISPEAATAEGVDPVDAERPVYLTVCGAVDHVEILPDRLKFKLLMDPYMAPLGTTSPIGVSCTITIEGSPRWSFLSDNRKRRNFVRKGSYVSVEGRHTGTDIITEGDGERSVTLCLQVEDVTLLGKAPTPSEDVIEIVDSPLTTQGGANPATPVKSSYKALLMSGALSSAKKIGKRKADSDEGINGTPTPGPSKIART</sequence>
<dbReference type="HOGENOM" id="CLU_1081889_0_0_1"/>
<gene>
    <name evidence="2" type="ORF">CC1G_10242</name>
</gene>
<accession>A8NPD9</accession>
<dbReference type="KEGG" id="cci:CC1G_10242"/>
<comment type="caution">
    <text evidence="2">The sequence shown here is derived from an EMBL/GenBank/DDBJ whole genome shotgun (WGS) entry which is preliminary data.</text>
</comment>
<feature type="region of interest" description="Disordered" evidence="1">
    <location>
        <begin position="231"/>
        <end position="257"/>
    </location>
</feature>
<dbReference type="InParanoid" id="A8NPD9"/>
<proteinExistence type="predicted"/>
<dbReference type="GeneID" id="6011843"/>
<protein>
    <submittedName>
        <fullName evidence="2">Uncharacterized protein</fullName>
    </submittedName>
</protein>
<dbReference type="OrthoDB" id="3041008at2759"/>